<proteinExistence type="predicted"/>
<dbReference type="PANTHER" id="PTHR12069">
    <property type="entry name" value="DNA-DIRECTED RNA POLYMERASES III 80 KDA POLYPEPTIDE RNA POLYMERASE III SUBUNIT 5"/>
    <property type="match status" value="1"/>
</dbReference>
<name>A0A6A6TH08_9PLEO</name>
<evidence type="ECO:0000256" key="1">
    <source>
        <dbReference type="SAM" id="MobiDB-lite"/>
    </source>
</evidence>
<feature type="compositionally biased region" description="Basic and acidic residues" evidence="1">
    <location>
        <begin position="8"/>
        <end position="18"/>
    </location>
</feature>
<dbReference type="GO" id="GO:0042797">
    <property type="term" value="P:tRNA transcription by RNA polymerase III"/>
    <property type="evidence" value="ECO:0007669"/>
    <property type="project" value="TreeGrafter"/>
</dbReference>
<dbReference type="EMBL" id="MU004309">
    <property type="protein sequence ID" value="KAF2659190.1"/>
    <property type="molecule type" value="Genomic_DNA"/>
</dbReference>
<feature type="compositionally biased region" description="Acidic residues" evidence="1">
    <location>
        <begin position="147"/>
        <end position="163"/>
    </location>
</feature>
<reference evidence="2" key="1">
    <citation type="journal article" date="2020" name="Stud. Mycol.">
        <title>101 Dothideomycetes genomes: a test case for predicting lifestyles and emergence of pathogens.</title>
        <authorList>
            <person name="Haridas S."/>
            <person name="Albert R."/>
            <person name="Binder M."/>
            <person name="Bloem J."/>
            <person name="Labutti K."/>
            <person name="Salamov A."/>
            <person name="Andreopoulos B."/>
            <person name="Baker S."/>
            <person name="Barry K."/>
            <person name="Bills G."/>
            <person name="Bluhm B."/>
            <person name="Cannon C."/>
            <person name="Castanera R."/>
            <person name="Culley D."/>
            <person name="Daum C."/>
            <person name="Ezra D."/>
            <person name="Gonzalez J."/>
            <person name="Henrissat B."/>
            <person name="Kuo A."/>
            <person name="Liang C."/>
            <person name="Lipzen A."/>
            <person name="Lutzoni F."/>
            <person name="Magnuson J."/>
            <person name="Mondo S."/>
            <person name="Nolan M."/>
            <person name="Ohm R."/>
            <person name="Pangilinan J."/>
            <person name="Park H.-J."/>
            <person name="Ramirez L."/>
            <person name="Alfaro M."/>
            <person name="Sun H."/>
            <person name="Tritt A."/>
            <person name="Yoshinaga Y."/>
            <person name="Zwiers L.-H."/>
            <person name="Turgeon B."/>
            <person name="Goodwin S."/>
            <person name="Spatafora J."/>
            <person name="Crous P."/>
            <person name="Grigoriev I."/>
        </authorList>
    </citation>
    <scope>NUCLEOTIDE SEQUENCE</scope>
    <source>
        <strain evidence="2">CBS 122681</strain>
    </source>
</reference>
<evidence type="ECO:0000313" key="3">
    <source>
        <dbReference type="Proteomes" id="UP000799324"/>
    </source>
</evidence>
<dbReference type="Proteomes" id="UP000799324">
    <property type="component" value="Unassembled WGS sequence"/>
</dbReference>
<feature type="compositionally biased region" description="Basic and acidic residues" evidence="1">
    <location>
        <begin position="367"/>
        <end position="384"/>
    </location>
</feature>
<evidence type="ECO:0000313" key="2">
    <source>
        <dbReference type="EMBL" id="KAF2659190.1"/>
    </source>
</evidence>
<organism evidence="2 3">
    <name type="scientific">Lophiostoma macrostomum CBS 122681</name>
    <dbReference type="NCBI Taxonomy" id="1314788"/>
    <lineage>
        <taxon>Eukaryota</taxon>
        <taxon>Fungi</taxon>
        <taxon>Dikarya</taxon>
        <taxon>Ascomycota</taxon>
        <taxon>Pezizomycotina</taxon>
        <taxon>Dothideomycetes</taxon>
        <taxon>Pleosporomycetidae</taxon>
        <taxon>Pleosporales</taxon>
        <taxon>Lophiostomataceae</taxon>
        <taxon>Lophiostoma</taxon>
    </lineage>
</organism>
<accession>A0A6A6TH08</accession>
<dbReference type="Pfam" id="PF04801">
    <property type="entry name" value="RPC5"/>
    <property type="match status" value="1"/>
</dbReference>
<feature type="compositionally biased region" description="Acidic residues" evidence="1">
    <location>
        <begin position="385"/>
        <end position="396"/>
    </location>
</feature>
<feature type="compositionally biased region" description="Acidic residues" evidence="1">
    <location>
        <begin position="353"/>
        <end position="366"/>
    </location>
</feature>
<dbReference type="InterPro" id="IPR006886">
    <property type="entry name" value="RNA_pol_III_Rpc5"/>
</dbReference>
<protein>
    <submittedName>
        <fullName evidence="2">Uncharacterized protein</fullName>
    </submittedName>
</protein>
<gene>
    <name evidence="2" type="ORF">K491DRAFT_217215</name>
</gene>
<dbReference type="AlphaFoldDB" id="A0A6A6TH08"/>
<dbReference type="GO" id="GO:0005666">
    <property type="term" value="C:RNA polymerase III complex"/>
    <property type="evidence" value="ECO:0007669"/>
    <property type="project" value="TreeGrafter"/>
</dbReference>
<dbReference type="OrthoDB" id="340681at2759"/>
<feature type="region of interest" description="Disordered" evidence="1">
    <location>
        <begin position="1"/>
        <end position="40"/>
    </location>
</feature>
<keyword evidence="3" id="KW-1185">Reference proteome</keyword>
<feature type="region of interest" description="Disordered" evidence="1">
    <location>
        <begin position="129"/>
        <end position="178"/>
    </location>
</feature>
<dbReference type="PANTHER" id="PTHR12069:SF0">
    <property type="entry name" value="DNA-DIRECTED RNA POLYMERASE III SUBUNIT RPC5"/>
    <property type="match status" value="1"/>
</dbReference>
<sequence>MDFDHDSDDLRPDDERSQISDTTPPGSDDSPSDSDNSDDPVVREVEFLINEVPELKHLLVFQWAGIEKGQPLPKVSEVRVKWESGFVEVDVPIPRETLMSDQYDRVAAIKYGEALRKTKELGQTAYGAAAGFERKLPPPTKRKGAANDEDLDDDDDDDDDAGEEASTSAAAPVEEDDNIDKYLANYEDAIDKGHVLQTTTWEGRLRERGEGGGFTMVGVLRDNLLHFNMVHAYVQLHPSMQHLDALNHLELNKKEEIVEAEPQQDGDEDEEDYDAIPVDEEWVEAVFDGPANEPWERYPWVPEESEAAYASFESRMFLANEKQTLLQFETVKSYSQRMLPRVIPRGRPVQEESVSESESETEEEVEFPERWEKTEGKGKGKAVEVEEEEVVEEEEQVVPAPAESVRGNRSRMKVGGRWVSRLAHRPRN</sequence>
<feature type="region of interest" description="Disordered" evidence="1">
    <location>
        <begin position="347"/>
        <end position="428"/>
    </location>
</feature>
<feature type="compositionally biased region" description="Low complexity" evidence="1">
    <location>
        <begin position="20"/>
        <end position="29"/>
    </location>
</feature>